<dbReference type="Proteomes" id="UP000236047">
    <property type="component" value="Unassembled WGS sequence"/>
</dbReference>
<dbReference type="AlphaFoldDB" id="A0A2N8P463"/>
<accession>A0A2N8P463</accession>
<feature type="compositionally biased region" description="Low complexity" evidence="1">
    <location>
        <begin position="135"/>
        <end position="147"/>
    </location>
</feature>
<dbReference type="EMBL" id="LJSN01000007">
    <property type="protein sequence ID" value="PNE35794.1"/>
    <property type="molecule type" value="Genomic_DNA"/>
</dbReference>
<keyword evidence="2" id="KW-0812">Transmembrane</keyword>
<keyword evidence="4" id="KW-1185">Reference proteome</keyword>
<evidence type="ECO:0000256" key="1">
    <source>
        <dbReference type="SAM" id="MobiDB-lite"/>
    </source>
</evidence>
<keyword evidence="2" id="KW-0472">Membrane</keyword>
<keyword evidence="2" id="KW-1133">Transmembrane helix</keyword>
<reference evidence="4" key="1">
    <citation type="submission" date="2015-09" db="EMBL/GenBank/DDBJ databases">
        <authorList>
            <person name="Graham D.E."/>
            <person name="Mahan K.M."/>
            <person name="Klingeman D.M."/>
            <person name="Fida T."/>
            <person name="Giannone R.J."/>
            <person name="Hettich R.L."/>
            <person name="Parry R.J."/>
            <person name="Spain J.C."/>
        </authorList>
    </citation>
    <scope>NUCLEOTIDE SEQUENCE [LARGE SCALE GENOMIC DNA]</scope>
    <source>
        <strain evidence="4">JCM 4701</strain>
    </source>
</reference>
<sequence length="156" mass="16024">METDTTVQAAALIRAVEDAYRPTAYRDDTPLPTVGSAAPVVQPGRPPMSQRATDASVVMLAAGAASVPIGASTALVLHVLGQVDPAVLAISGAAPVALLVALARVMTRARGVVEAAPATHHHHYAGPVQQDHSRVTTTTRGVIARTTNNGNGDARR</sequence>
<comment type="caution">
    <text evidence="3">The sequence shown here is derived from an EMBL/GenBank/DDBJ whole genome shotgun (WGS) entry which is preliminary data.</text>
</comment>
<proteinExistence type="predicted"/>
<name>A0A2N8P463_STRNR</name>
<feature type="region of interest" description="Disordered" evidence="1">
    <location>
        <begin position="26"/>
        <end position="49"/>
    </location>
</feature>
<evidence type="ECO:0000313" key="3">
    <source>
        <dbReference type="EMBL" id="PNE35794.1"/>
    </source>
</evidence>
<feature type="transmembrane region" description="Helical" evidence="2">
    <location>
        <begin position="86"/>
        <end position="105"/>
    </location>
</feature>
<protein>
    <submittedName>
        <fullName evidence="3">Uncharacterized protein</fullName>
    </submittedName>
</protein>
<feature type="region of interest" description="Disordered" evidence="1">
    <location>
        <begin position="122"/>
        <end position="156"/>
    </location>
</feature>
<evidence type="ECO:0000313" key="4">
    <source>
        <dbReference type="Proteomes" id="UP000236047"/>
    </source>
</evidence>
<feature type="transmembrane region" description="Helical" evidence="2">
    <location>
        <begin position="57"/>
        <end position="80"/>
    </location>
</feature>
<organism evidence="3 4">
    <name type="scientific">Streptomyces noursei</name>
    <name type="common">Streptomyces albulus</name>
    <dbReference type="NCBI Taxonomy" id="1971"/>
    <lineage>
        <taxon>Bacteria</taxon>
        <taxon>Bacillati</taxon>
        <taxon>Actinomycetota</taxon>
        <taxon>Actinomycetes</taxon>
        <taxon>Kitasatosporales</taxon>
        <taxon>Streptomycetaceae</taxon>
        <taxon>Streptomyces</taxon>
    </lineage>
</organism>
<gene>
    <name evidence="3" type="ORF">AOB60_43125</name>
</gene>
<evidence type="ECO:0000256" key="2">
    <source>
        <dbReference type="SAM" id="Phobius"/>
    </source>
</evidence>